<gene>
    <name evidence="5" type="ORF">SAMN04488567_1791</name>
</gene>
<evidence type="ECO:0000259" key="4">
    <source>
        <dbReference type="PROSITE" id="PS50956"/>
    </source>
</evidence>
<dbReference type="InterPro" id="IPR000485">
    <property type="entry name" value="AsnC-type_HTH_dom"/>
</dbReference>
<dbReference type="STRING" id="521013.SAMN04488567_1791"/>
<dbReference type="GO" id="GO:0005829">
    <property type="term" value="C:cytosol"/>
    <property type="evidence" value="ECO:0007669"/>
    <property type="project" value="TreeGrafter"/>
</dbReference>
<feature type="domain" description="HTH asnC-type" evidence="4">
    <location>
        <begin position="23"/>
        <end position="83"/>
    </location>
</feature>
<keyword evidence="3" id="KW-0804">Transcription</keyword>
<dbReference type="InterPro" id="IPR019887">
    <property type="entry name" value="Tscrpt_reg_AsnC/Lrp_C"/>
</dbReference>
<dbReference type="InterPro" id="IPR036388">
    <property type="entry name" value="WH-like_DNA-bd_sf"/>
</dbReference>
<dbReference type="CDD" id="cd00090">
    <property type="entry name" value="HTH_ARSR"/>
    <property type="match status" value="1"/>
</dbReference>
<dbReference type="InterPro" id="IPR011991">
    <property type="entry name" value="ArsR-like_HTH"/>
</dbReference>
<proteinExistence type="predicted"/>
<dbReference type="PANTHER" id="PTHR30154:SF34">
    <property type="entry name" value="TRANSCRIPTIONAL REGULATOR AZLB"/>
    <property type="match status" value="1"/>
</dbReference>
<dbReference type="SMART" id="SM00344">
    <property type="entry name" value="HTH_ASNC"/>
    <property type="match status" value="1"/>
</dbReference>
<name>A0A1G7D556_9RHOB</name>
<dbReference type="AlphaFoldDB" id="A0A1G7D556"/>
<reference evidence="6" key="1">
    <citation type="submission" date="2016-10" db="EMBL/GenBank/DDBJ databases">
        <authorList>
            <person name="Varghese N."/>
            <person name="Submissions S."/>
        </authorList>
    </citation>
    <scope>NUCLEOTIDE SEQUENCE [LARGE SCALE GENOMIC DNA]</scope>
    <source>
        <strain evidence="6">DSM 21424</strain>
    </source>
</reference>
<dbReference type="EMBL" id="FNAT01000002">
    <property type="protein sequence ID" value="SDE46623.1"/>
    <property type="molecule type" value="Genomic_DNA"/>
</dbReference>
<evidence type="ECO:0000256" key="2">
    <source>
        <dbReference type="ARBA" id="ARBA00023125"/>
    </source>
</evidence>
<dbReference type="GO" id="GO:0043200">
    <property type="term" value="P:response to amino acid"/>
    <property type="evidence" value="ECO:0007669"/>
    <property type="project" value="TreeGrafter"/>
</dbReference>
<dbReference type="PANTHER" id="PTHR30154">
    <property type="entry name" value="LEUCINE-RESPONSIVE REGULATORY PROTEIN"/>
    <property type="match status" value="1"/>
</dbReference>
<dbReference type="Gene3D" id="3.30.70.920">
    <property type="match status" value="1"/>
</dbReference>
<accession>A0A1G7D556</accession>
<dbReference type="InterPro" id="IPR019888">
    <property type="entry name" value="Tscrpt_reg_AsnC-like"/>
</dbReference>
<dbReference type="InterPro" id="IPR036390">
    <property type="entry name" value="WH_DNA-bd_sf"/>
</dbReference>
<dbReference type="PRINTS" id="PR00033">
    <property type="entry name" value="HTHASNC"/>
</dbReference>
<evidence type="ECO:0000313" key="6">
    <source>
        <dbReference type="Proteomes" id="UP000198922"/>
    </source>
</evidence>
<dbReference type="PROSITE" id="PS50956">
    <property type="entry name" value="HTH_ASNC_2"/>
    <property type="match status" value="1"/>
</dbReference>
<dbReference type="Gene3D" id="1.10.10.10">
    <property type="entry name" value="Winged helix-like DNA-binding domain superfamily/Winged helix DNA-binding domain"/>
    <property type="match status" value="1"/>
</dbReference>
<organism evidence="5 6">
    <name type="scientific">Limimaricola pyoseonensis</name>
    <dbReference type="NCBI Taxonomy" id="521013"/>
    <lineage>
        <taxon>Bacteria</taxon>
        <taxon>Pseudomonadati</taxon>
        <taxon>Pseudomonadota</taxon>
        <taxon>Alphaproteobacteria</taxon>
        <taxon>Rhodobacterales</taxon>
        <taxon>Paracoccaceae</taxon>
        <taxon>Limimaricola</taxon>
    </lineage>
</organism>
<dbReference type="GO" id="GO:0006355">
    <property type="term" value="P:regulation of DNA-templated transcription"/>
    <property type="evidence" value="ECO:0007669"/>
    <property type="project" value="UniProtKB-ARBA"/>
</dbReference>
<keyword evidence="2" id="KW-0238">DNA-binding</keyword>
<dbReference type="SUPFAM" id="SSF54909">
    <property type="entry name" value="Dimeric alpha+beta barrel"/>
    <property type="match status" value="1"/>
</dbReference>
<dbReference type="GO" id="GO:0043565">
    <property type="term" value="F:sequence-specific DNA binding"/>
    <property type="evidence" value="ECO:0007669"/>
    <property type="project" value="InterPro"/>
</dbReference>
<sequence length="171" mass="19357">MNFAPSAHWSFVSGINNVIFMQDDTDRRLLRLLQETPDLTTAELAERAGLTAMRCARRIARLQDAGIIRGQRAVIDWKALGFSVAVSLRVTLDKTQPRAFDEFLAEARQVPEVIEIQTFLGVVDVRLQLVARDLEHYRALYREKILALPHIADIESLMTVSVVKFDEALPL</sequence>
<dbReference type="Proteomes" id="UP000198922">
    <property type="component" value="Unassembled WGS sequence"/>
</dbReference>
<dbReference type="Pfam" id="PF13412">
    <property type="entry name" value="HTH_24"/>
    <property type="match status" value="1"/>
</dbReference>
<keyword evidence="6" id="KW-1185">Reference proteome</keyword>
<evidence type="ECO:0000313" key="5">
    <source>
        <dbReference type="EMBL" id="SDE46623.1"/>
    </source>
</evidence>
<protein>
    <submittedName>
        <fullName evidence="5">Lrp/AsnC family transcriptional regulator</fullName>
    </submittedName>
</protein>
<evidence type="ECO:0000256" key="1">
    <source>
        <dbReference type="ARBA" id="ARBA00023015"/>
    </source>
</evidence>
<dbReference type="Pfam" id="PF01037">
    <property type="entry name" value="AsnC_trans_reg"/>
    <property type="match status" value="1"/>
</dbReference>
<dbReference type="InterPro" id="IPR011008">
    <property type="entry name" value="Dimeric_a/b-barrel"/>
</dbReference>
<evidence type="ECO:0000256" key="3">
    <source>
        <dbReference type="ARBA" id="ARBA00023163"/>
    </source>
</evidence>
<keyword evidence="1" id="KW-0805">Transcription regulation</keyword>
<dbReference type="SUPFAM" id="SSF46785">
    <property type="entry name" value="Winged helix' DNA-binding domain"/>
    <property type="match status" value="1"/>
</dbReference>